<feature type="non-terminal residue" evidence="1">
    <location>
        <position position="1"/>
    </location>
</feature>
<dbReference type="Proteomes" id="UP000601435">
    <property type="component" value="Unassembled WGS sequence"/>
</dbReference>
<dbReference type="InterPro" id="IPR036691">
    <property type="entry name" value="Endo/exonu/phosph_ase_sf"/>
</dbReference>
<feature type="non-terminal residue" evidence="1">
    <location>
        <position position="666"/>
    </location>
</feature>
<sequence>VRNANVTVGTRPDGAPAKLFLNISQPPEKRRKVQVAAKCKRLLMELGAATQDVDTEYSTGQVWYRSVRVASAINAGAPAGSSTTGSQGWIDLKTIADRIKTDVNTVKTHWQQLARMTPLKVLEFLKAFEGHKPLVPGTPSLSKLIVVVLQEIIVEVGIFFEDDGHWTLVCGKKAGEWRGTAIAFRSSLTHHSATIHPKGSSVVLSKDNTTFGVICIHVPHHATVDETSTILADFDSCPAMRQHRTIVGMDANEIFSHSESASAFPKGHTGRGETILTWLANGDFRFPEQQLHLPSHFPYSGQNPRRLDYLVCRGIHLGGGHVGDHRDRAHSDHEPIIGHLPVRVEQKQFHKVWGPRHLRHDFQDTLSLGHFLHGDAHHQLAAVCKAMTNPGRAMDKFDETKKLKQLRREAQRTPPGPARRTAWKEVQAMHRQEKKQWHTKLNEAASKQDWRSYRAQKHLLRTREWEHYLLDDANWQGTLKHHFEGIFYKEDPSQVTLQITEMRRELARLCKVTPWHPFTLEELQVTEGRWPRRKAAGPDGIIHEALSQLLRDDTWMHRIVYLINDIFYKGTLPELLEKGVTVLLPKTATPDGWPDTRPITISSAILKWIAQLVLRRTQHLFTPVCTLQWCAKGRQSVEMLLAIRKIARMARDWGGPFFIVKIDVRK</sequence>
<protein>
    <submittedName>
        <fullName evidence="1">CPK2 protein</fullName>
    </submittedName>
</protein>
<dbReference type="EMBL" id="CAJNJA010066633">
    <property type="protein sequence ID" value="CAE7889846.1"/>
    <property type="molecule type" value="Genomic_DNA"/>
</dbReference>
<gene>
    <name evidence="1" type="primary">CPK2</name>
    <name evidence="1" type="ORF">SNEC2469_LOCUS29527</name>
</gene>
<dbReference type="AlphaFoldDB" id="A0A813B4J1"/>
<comment type="caution">
    <text evidence="1">The sequence shown here is derived from an EMBL/GenBank/DDBJ whole genome shotgun (WGS) entry which is preliminary data.</text>
</comment>
<evidence type="ECO:0000313" key="1">
    <source>
        <dbReference type="EMBL" id="CAE7889846.1"/>
    </source>
</evidence>
<dbReference type="SUPFAM" id="SSF56219">
    <property type="entry name" value="DNase I-like"/>
    <property type="match status" value="1"/>
</dbReference>
<keyword evidence="2" id="KW-1185">Reference proteome</keyword>
<accession>A0A813B4J1</accession>
<name>A0A813B4J1_9DINO</name>
<reference evidence="1" key="1">
    <citation type="submission" date="2021-02" db="EMBL/GenBank/DDBJ databases">
        <authorList>
            <person name="Dougan E. K."/>
            <person name="Rhodes N."/>
            <person name="Thang M."/>
            <person name="Chan C."/>
        </authorList>
    </citation>
    <scope>NUCLEOTIDE SEQUENCE</scope>
</reference>
<dbReference type="OrthoDB" id="425407at2759"/>
<evidence type="ECO:0000313" key="2">
    <source>
        <dbReference type="Proteomes" id="UP000601435"/>
    </source>
</evidence>
<organism evidence="1 2">
    <name type="scientific">Symbiodinium necroappetens</name>
    <dbReference type="NCBI Taxonomy" id="1628268"/>
    <lineage>
        <taxon>Eukaryota</taxon>
        <taxon>Sar</taxon>
        <taxon>Alveolata</taxon>
        <taxon>Dinophyceae</taxon>
        <taxon>Suessiales</taxon>
        <taxon>Symbiodiniaceae</taxon>
        <taxon>Symbiodinium</taxon>
    </lineage>
</organism>
<proteinExistence type="predicted"/>
<dbReference type="Gene3D" id="3.60.10.10">
    <property type="entry name" value="Endonuclease/exonuclease/phosphatase"/>
    <property type="match status" value="1"/>
</dbReference>